<dbReference type="InParanoid" id="J4VZV7"/>
<name>J4VZV7_BEAB2</name>
<reference evidence="1 2" key="1">
    <citation type="journal article" date="2012" name="Sci. Rep.">
        <title>Genomic perspectives on the evolution of fungal entomopathogenicity in Beauveria bassiana.</title>
        <authorList>
            <person name="Xiao G."/>
            <person name="Ying S.H."/>
            <person name="Zheng P."/>
            <person name="Wang Z.L."/>
            <person name="Zhang S."/>
            <person name="Xie X.Q."/>
            <person name="Shang Y."/>
            <person name="St Leger R.J."/>
            <person name="Zhao G.P."/>
            <person name="Wang C."/>
            <person name="Feng M.G."/>
        </authorList>
    </citation>
    <scope>NUCLEOTIDE SEQUENCE [LARGE SCALE GENOMIC DNA]</scope>
    <source>
        <strain evidence="1 2">ARSEF 2860</strain>
    </source>
</reference>
<accession>J4VZV7</accession>
<proteinExistence type="predicted"/>
<dbReference type="HOGENOM" id="CLU_1389988_0_0_1"/>
<evidence type="ECO:0000313" key="2">
    <source>
        <dbReference type="Proteomes" id="UP000002762"/>
    </source>
</evidence>
<gene>
    <name evidence="1" type="ORF">BBA_07139</name>
</gene>
<dbReference type="STRING" id="655819.J4VZV7"/>
<organism evidence="1 2">
    <name type="scientific">Beauveria bassiana (strain ARSEF 2860)</name>
    <name type="common">White muscardine disease fungus</name>
    <name type="synonym">Tritirachium shiotae</name>
    <dbReference type="NCBI Taxonomy" id="655819"/>
    <lineage>
        <taxon>Eukaryota</taxon>
        <taxon>Fungi</taxon>
        <taxon>Dikarya</taxon>
        <taxon>Ascomycota</taxon>
        <taxon>Pezizomycotina</taxon>
        <taxon>Sordariomycetes</taxon>
        <taxon>Hypocreomycetidae</taxon>
        <taxon>Hypocreales</taxon>
        <taxon>Cordycipitaceae</taxon>
        <taxon>Beauveria</taxon>
    </lineage>
</organism>
<dbReference type="GeneID" id="19890151"/>
<sequence>MWRSTKNKSQTNASNYLGEINDDAITQKAWVRFRTRQKYVFHELPTVYEVYMDSVLGTRSMSKAFLSVARVYTFAHYYHIETLMIFCRAKIHKLMILAPGREEVCDLLQLCKDEPASAGLKELVFEYCALNLRRLLACKRFHTTIEEYPEASLGMIKKMKSFQTFYFKLISIFEGKDPDGYSLNSDEDWYHETAED</sequence>
<dbReference type="EMBL" id="JH725172">
    <property type="protein sequence ID" value="EJP63815.1"/>
    <property type="molecule type" value="Genomic_DNA"/>
</dbReference>
<dbReference type="RefSeq" id="XP_008600458.1">
    <property type="nucleotide sequence ID" value="XM_008602236.1"/>
</dbReference>
<dbReference type="AlphaFoldDB" id="J4VZV7"/>
<protein>
    <submittedName>
        <fullName evidence="1">Uncharacterized protein</fullName>
    </submittedName>
</protein>
<dbReference type="OrthoDB" id="9997739at2759"/>
<dbReference type="Proteomes" id="UP000002762">
    <property type="component" value="Unassembled WGS sequence"/>
</dbReference>
<keyword evidence="2" id="KW-1185">Reference proteome</keyword>
<evidence type="ECO:0000313" key="1">
    <source>
        <dbReference type="EMBL" id="EJP63815.1"/>
    </source>
</evidence>